<evidence type="ECO:0000259" key="3">
    <source>
        <dbReference type="Pfam" id="PF01471"/>
    </source>
</evidence>
<dbReference type="PANTHER" id="PTHR34385">
    <property type="entry name" value="D-ALANYL-D-ALANINE CARBOXYPEPTIDASE"/>
    <property type="match status" value="1"/>
</dbReference>
<feature type="domain" description="D-alanyl-D-alanine carboxypeptidase-like core" evidence="4">
    <location>
        <begin position="187"/>
        <end position="316"/>
    </location>
</feature>
<feature type="compositionally biased region" description="Polar residues" evidence="1">
    <location>
        <begin position="26"/>
        <end position="52"/>
    </location>
</feature>
<keyword evidence="2" id="KW-0732">Signal</keyword>
<gene>
    <name evidence="5" type="ORF">GCM10009001_21800</name>
</gene>
<evidence type="ECO:0000256" key="2">
    <source>
        <dbReference type="SAM" id="SignalP"/>
    </source>
</evidence>
<dbReference type="SUPFAM" id="SSF47090">
    <property type="entry name" value="PGBD-like"/>
    <property type="match status" value="1"/>
</dbReference>
<dbReference type="PANTHER" id="PTHR34385:SF1">
    <property type="entry name" value="PEPTIDOGLYCAN L-ALANYL-D-GLUTAMATE ENDOPEPTIDASE CWLK"/>
    <property type="match status" value="1"/>
</dbReference>
<dbReference type="InterPro" id="IPR002477">
    <property type="entry name" value="Peptidoglycan-bd-like"/>
</dbReference>
<dbReference type="InterPro" id="IPR052179">
    <property type="entry name" value="DD-CPase-like"/>
</dbReference>
<dbReference type="Gene3D" id="3.30.1380.10">
    <property type="match status" value="1"/>
</dbReference>
<dbReference type="EMBL" id="BAAADS010000015">
    <property type="protein sequence ID" value="GAA0604260.1"/>
    <property type="molecule type" value="Genomic_DNA"/>
</dbReference>
<dbReference type="Pfam" id="PF01471">
    <property type="entry name" value="PG_binding_1"/>
    <property type="match status" value="1"/>
</dbReference>
<accession>A0ABP3R672</accession>
<dbReference type="Gene3D" id="1.10.101.10">
    <property type="entry name" value="PGBD-like superfamily/PGBD"/>
    <property type="match status" value="1"/>
</dbReference>
<dbReference type="InterPro" id="IPR058193">
    <property type="entry name" value="VanY/YodJ_core_dom"/>
</dbReference>
<keyword evidence="6" id="KW-1185">Reference proteome</keyword>
<dbReference type="Proteomes" id="UP001500866">
    <property type="component" value="Unassembled WGS sequence"/>
</dbReference>
<dbReference type="InterPro" id="IPR003709">
    <property type="entry name" value="VanY-like_core_dom"/>
</dbReference>
<feature type="chain" id="PRO_5045627461" description="D-alanyl-D-alanine carboxypeptidase" evidence="2">
    <location>
        <begin position="22"/>
        <end position="337"/>
    </location>
</feature>
<evidence type="ECO:0000313" key="6">
    <source>
        <dbReference type="Proteomes" id="UP001500866"/>
    </source>
</evidence>
<comment type="caution">
    <text evidence="5">The sequence shown here is derived from an EMBL/GenBank/DDBJ whole genome shotgun (WGS) entry which is preliminary data.</text>
</comment>
<dbReference type="InterPro" id="IPR009045">
    <property type="entry name" value="Zn_M74/Hedgehog-like"/>
</dbReference>
<reference evidence="6" key="1">
    <citation type="journal article" date="2019" name="Int. J. Syst. Evol. Microbiol.">
        <title>The Global Catalogue of Microorganisms (GCM) 10K type strain sequencing project: providing services to taxonomists for standard genome sequencing and annotation.</title>
        <authorList>
            <consortium name="The Broad Institute Genomics Platform"/>
            <consortium name="The Broad Institute Genome Sequencing Center for Infectious Disease"/>
            <person name="Wu L."/>
            <person name="Ma J."/>
        </authorList>
    </citation>
    <scope>NUCLEOTIDE SEQUENCE [LARGE SCALE GENOMIC DNA]</scope>
    <source>
        <strain evidence="6">JCM 15395</strain>
    </source>
</reference>
<proteinExistence type="predicted"/>
<dbReference type="Pfam" id="PF02557">
    <property type="entry name" value="VanY"/>
    <property type="match status" value="1"/>
</dbReference>
<name>A0ABP3R672_9BACI</name>
<dbReference type="InterPro" id="IPR036365">
    <property type="entry name" value="PGBD-like_sf"/>
</dbReference>
<feature type="region of interest" description="Disordered" evidence="1">
    <location>
        <begin position="26"/>
        <end position="56"/>
    </location>
</feature>
<dbReference type="CDD" id="cd14852">
    <property type="entry name" value="LD-carboxypeptidase"/>
    <property type="match status" value="1"/>
</dbReference>
<sequence length="337" mass="37498">MLKKVLPIAAALVAVVLLTVACTNDGTQTSSQAPNSEKNTANKNETPDQNKATLPEPVLQKTDQGEDVKALQQVLNQLGYQISITSKFDEMTTWAVTDFQMQQGRLPITGIYNKVTKKALQQKLDSNKTLTPGSALNKPDGNKKVVTNPHEVLELVNKEHSLPDGFKPKNLVVPDVNFPFDGFHEKKQMRKVAANALEKLFHAANDQAGLELFAQSGYRSYDRQDAIFASNVEAYGEEAANNVSARPGESEHQTGLTMDVTSPDVGFHLNTDFGKTDEGQWLKEHAAEYGFIIRYPKDKETITKYQYEPWHLRYVGEKAATEIMKKGITLEEFLGKK</sequence>
<evidence type="ECO:0000259" key="4">
    <source>
        <dbReference type="Pfam" id="PF02557"/>
    </source>
</evidence>
<evidence type="ECO:0008006" key="7">
    <source>
        <dbReference type="Google" id="ProtNLM"/>
    </source>
</evidence>
<feature type="signal peptide" evidence="2">
    <location>
        <begin position="1"/>
        <end position="21"/>
    </location>
</feature>
<dbReference type="RefSeq" id="WP_390350861.1">
    <property type="nucleotide sequence ID" value="NZ_JBHUMU010000008.1"/>
</dbReference>
<protein>
    <recommendedName>
        <fullName evidence="7">D-alanyl-D-alanine carboxypeptidase</fullName>
    </recommendedName>
</protein>
<evidence type="ECO:0000256" key="1">
    <source>
        <dbReference type="SAM" id="MobiDB-lite"/>
    </source>
</evidence>
<dbReference type="SUPFAM" id="SSF55166">
    <property type="entry name" value="Hedgehog/DD-peptidase"/>
    <property type="match status" value="1"/>
</dbReference>
<dbReference type="PROSITE" id="PS51257">
    <property type="entry name" value="PROKAR_LIPOPROTEIN"/>
    <property type="match status" value="1"/>
</dbReference>
<feature type="domain" description="Peptidoglycan binding-like" evidence="3">
    <location>
        <begin position="64"/>
        <end position="120"/>
    </location>
</feature>
<evidence type="ECO:0000313" key="5">
    <source>
        <dbReference type="EMBL" id="GAA0604260.1"/>
    </source>
</evidence>
<organism evidence="5 6">
    <name type="scientific">Virgibacillus siamensis</name>
    <dbReference type="NCBI Taxonomy" id="480071"/>
    <lineage>
        <taxon>Bacteria</taxon>
        <taxon>Bacillati</taxon>
        <taxon>Bacillota</taxon>
        <taxon>Bacilli</taxon>
        <taxon>Bacillales</taxon>
        <taxon>Bacillaceae</taxon>
        <taxon>Virgibacillus</taxon>
    </lineage>
</organism>
<dbReference type="InterPro" id="IPR036366">
    <property type="entry name" value="PGBDSf"/>
</dbReference>